<feature type="transmembrane region" description="Helical" evidence="2">
    <location>
        <begin position="116"/>
        <end position="133"/>
    </location>
</feature>
<evidence type="ECO:0000313" key="3">
    <source>
        <dbReference type="EMBL" id="KAB2625981.1"/>
    </source>
</evidence>
<sequence length="162" mass="17844">MTQSKVLVGLGGQKKRTIKRNKRKKMINKVIHYLTSDTYMFAPLISHPPHSFGSPIKTPTSSSSSSSSSRQPIEGNSKRLLNNVGDYLKSDSYMYAPLLAPPPQTSTSTTSPPKDIFLVSHLLLTFVGALPLSGGNLKFTWVVIILTVLGHIRLIGFDYIKE</sequence>
<name>A0A5N5HIF8_9ROSA</name>
<keyword evidence="2" id="KW-0812">Transmembrane</keyword>
<evidence type="ECO:0000256" key="2">
    <source>
        <dbReference type="SAM" id="Phobius"/>
    </source>
</evidence>
<reference evidence="3 4" key="3">
    <citation type="submission" date="2019-11" db="EMBL/GenBank/DDBJ databases">
        <title>A de novo genome assembly of a pear dwarfing rootstock.</title>
        <authorList>
            <person name="Wang F."/>
            <person name="Wang J."/>
            <person name="Li S."/>
            <person name="Zhang Y."/>
            <person name="Fang M."/>
            <person name="Ma L."/>
            <person name="Zhao Y."/>
            <person name="Jiang S."/>
        </authorList>
    </citation>
    <scope>NUCLEOTIDE SEQUENCE [LARGE SCALE GENOMIC DNA]</scope>
    <source>
        <strain evidence="3">S2</strain>
        <tissue evidence="3">Leaf</tissue>
    </source>
</reference>
<evidence type="ECO:0000313" key="4">
    <source>
        <dbReference type="Proteomes" id="UP000327157"/>
    </source>
</evidence>
<evidence type="ECO:0000256" key="1">
    <source>
        <dbReference type="SAM" id="MobiDB-lite"/>
    </source>
</evidence>
<keyword evidence="2" id="KW-1133">Transmembrane helix</keyword>
<comment type="caution">
    <text evidence="3">The sequence shown here is derived from an EMBL/GenBank/DDBJ whole genome shotgun (WGS) entry which is preliminary data.</text>
</comment>
<dbReference type="PANTHER" id="PTHR36811">
    <property type="entry name" value="OS08G0444440 PROTEIN"/>
    <property type="match status" value="1"/>
</dbReference>
<organism evidence="3 4">
    <name type="scientific">Pyrus ussuriensis x Pyrus communis</name>
    <dbReference type="NCBI Taxonomy" id="2448454"/>
    <lineage>
        <taxon>Eukaryota</taxon>
        <taxon>Viridiplantae</taxon>
        <taxon>Streptophyta</taxon>
        <taxon>Embryophyta</taxon>
        <taxon>Tracheophyta</taxon>
        <taxon>Spermatophyta</taxon>
        <taxon>Magnoliopsida</taxon>
        <taxon>eudicotyledons</taxon>
        <taxon>Gunneridae</taxon>
        <taxon>Pentapetalae</taxon>
        <taxon>rosids</taxon>
        <taxon>fabids</taxon>
        <taxon>Rosales</taxon>
        <taxon>Rosaceae</taxon>
        <taxon>Amygdaloideae</taxon>
        <taxon>Maleae</taxon>
        <taxon>Pyrus</taxon>
    </lineage>
</organism>
<proteinExistence type="predicted"/>
<gene>
    <name evidence="3" type="ORF">D8674_017641</name>
</gene>
<keyword evidence="4" id="KW-1185">Reference proteome</keyword>
<reference evidence="3 4" key="1">
    <citation type="submission" date="2019-09" db="EMBL/GenBank/DDBJ databases">
        <authorList>
            <person name="Ou C."/>
        </authorList>
    </citation>
    <scope>NUCLEOTIDE SEQUENCE [LARGE SCALE GENOMIC DNA]</scope>
    <source>
        <strain evidence="3">S2</strain>
        <tissue evidence="3">Leaf</tissue>
    </source>
</reference>
<dbReference type="AlphaFoldDB" id="A0A5N5HIF8"/>
<dbReference type="OrthoDB" id="1080856at2759"/>
<dbReference type="Proteomes" id="UP000327157">
    <property type="component" value="Chromosome 16"/>
</dbReference>
<feature type="transmembrane region" description="Helical" evidence="2">
    <location>
        <begin position="139"/>
        <end position="160"/>
    </location>
</feature>
<accession>A0A5N5HIF8</accession>
<reference evidence="4" key="2">
    <citation type="submission" date="2019-10" db="EMBL/GenBank/DDBJ databases">
        <title>A de novo genome assembly of a pear dwarfing rootstock.</title>
        <authorList>
            <person name="Wang F."/>
            <person name="Wang J."/>
            <person name="Li S."/>
            <person name="Zhang Y."/>
            <person name="Fang M."/>
            <person name="Ma L."/>
            <person name="Zhao Y."/>
            <person name="Jiang S."/>
        </authorList>
    </citation>
    <scope>NUCLEOTIDE SEQUENCE [LARGE SCALE GENOMIC DNA]</scope>
</reference>
<feature type="region of interest" description="Disordered" evidence="1">
    <location>
        <begin position="52"/>
        <end position="78"/>
    </location>
</feature>
<dbReference type="EMBL" id="SMOL01000160">
    <property type="protein sequence ID" value="KAB2625981.1"/>
    <property type="molecule type" value="Genomic_DNA"/>
</dbReference>
<dbReference type="PANTHER" id="PTHR36811:SF2">
    <property type="entry name" value="OS08G0444440 PROTEIN"/>
    <property type="match status" value="1"/>
</dbReference>
<keyword evidence="2" id="KW-0472">Membrane</keyword>
<protein>
    <submittedName>
        <fullName evidence="3">Uncharacterized protein</fullName>
    </submittedName>
</protein>